<dbReference type="InterPro" id="IPR035965">
    <property type="entry name" value="PAS-like_dom_sf"/>
</dbReference>
<name>A0A0P0GAP9_9BACE</name>
<gene>
    <name evidence="10" type="primary">arcB_3</name>
    <name evidence="10" type="ORF">BcellWH2_00506</name>
</gene>
<dbReference type="InterPro" id="IPR003594">
    <property type="entry name" value="HATPase_dom"/>
</dbReference>
<dbReference type="InterPro" id="IPR050736">
    <property type="entry name" value="Sensor_HK_Regulatory"/>
</dbReference>
<dbReference type="PRINTS" id="PR00344">
    <property type="entry name" value="BCTRLSENSOR"/>
</dbReference>
<dbReference type="PROSITE" id="PS50110">
    <property type="entry name" value="RESPONSE_REGULATORY"/>
    <property type="match status" value="1"/>
</dbReference>
<evidence type="ECO:0000256" key="5">
    <source>
        <dbReference type="ARBA" id="ARBA00022777"/>
    </source>
</evidence>
<dbReference type="PANTHER" id="PTHR43711:SF31">
    <property type="entry name" value="HISTIDINE KINASE"/>
    <property type="match status" value="1"/>
</dbReference>
<dbReference type="CDD" id="cd17546">
    <property type="entry name" value="REC_hyHK_CKI1_RcsC-like"/>
    <property type="match status" value="1"/>
</dbReference>
<dbReference type="SUPFAM" id="SSF55785">
    <property type="entry name" value="PYP-like sensor domain (PAS domain)"/>
    <property type="match status" value="1"/>
</dbReference>
<dbReference type="CDD" id="cd00082">
    <property type="entry name" value="HisKA"/>
    <property type="match status" value="1"/>
</dbReference>
<feature type="domain" description="Response regulatory" evidence="9">
    <location>
        <begin position="925"/>
        <end position="1038"/>
    </location>
</feature>
<dbReference type="Gene3D" id="3.40.50.2300">
    <property type="match status" value="1"/>
</dbReference>
<dbReference type="Pfam" id="PF00512">
    <property type="entry name" value="HisKA"/>
    <property type="match status" value="1"/>
</dbReference>
<dbReference type="Proteomes" id="UP000061809">
    <property type="component" value="Chromosome"/>
</dbReference>
<dbReference type="InterPro" id="IPR036097">
    <property type="entry name" value="HisK_dim/P_sf"/>
</dbReference>
<dbReference type="EMBL" id="CP012801">
    <property type="protein sequence ID" value="ALJ57774.1"/>
    <property type="molecule type" value="Genomic_DNA"/>
</dbReference>
<dbReference type="GO" id="GO:0000155">
    <property type="term" value="F:phosphorelay sensor kinase activity"/>
    <property type="evidence" value="ECO:0007669"/>
    <property type="project" value="InterPro"/>
</dbReference>
<evidence type="ECO:0000259" key="9">
    <source>
        <dbReference type="PROSITE" id="PS50110"/>
    </source>
</evidence>
<dbReference type="SMART" id="SM00387">
    <property type="entry name" value="HATPase_c"/>
    <property type="match status" value="1"/>
</dbReference>
<dbReference type="SUPFAM" id="SSF52172">
    <property type="entry name" value="CheY-like"/>
    <property type="match status" value="1"/>
</dbReference>
<evidence type="ECO:0000256" key="7">
    <source>
        <dbReference type="PROSITE-ProRule" id="PRU00169"/>
    </source>
</evidence>
<dbReference type="InterPro" id="IPR011006">
    <property type="entry name" value="CheY-like_superfamily"/>
</dbReference>
<dbReference type="AlphaFoldDB" id="A0A0P0GAP9"/>
<dbReference type="SUPFAM" id="SSF47384">
    <property type="entry name" value="Homodimeric domain of signal transducing histidine kinase"/>
    <property type="match status" value="1"/>
</dbReference>
<evidence type="ECO:0000256" key="6">
    <source>
        <dbReference type="ARBA" id="ARBA00023012"/>
    </source>
</evidence>
<dbReference type="PATRIC" id="fig|246787.4.peg.526"/>
<evidence type="ECO:0000256" key="2">
    <source>
        <dbReference type="ARBA" id="ARBA00012438"/>
    </source>
</evidence>
<keyword evidence="3 7" id="KW-0597">Phosphoprotein</keyword>
<dbReference type="InterPro" id="IPR003661">
    <property type="entry name" value="HisK_dim/P_dom"/>
</dbReference>
<dbReference type="Pfam" id="PF02518">
    <property type="entry name" value="HATPase_c"/>
    <property type="match status" value="1"/>
</dbReference>
<dbReference type="Gene3D" id="3.30.565.10">
    <property type="entry name" value="Histidine kinase-like ATPase, C-terminal domain"/>
    <property type="match status" value="1"/>
</dbReference>
<dbReference type="PROSITE" id="PS50109">
    <property type="entry name" value="HIS_KIN"/>
    <property type="match status" value="1"/>
</dbReference>
<dbReference type="FunFam" id="3.30.565.10:FF:000006">
    <property type="entry name" value="Sensor histidine kinase WalK"/>
    <property type="match status" value="1"/>
</dbReference>
<dbReference type="PANTHER" id="PTHR43711">
    <property type="entry name" value="TWO-COMPONENT HISTIDINE KINASE"/>
    <property type="match status" value="1"/>
</dbReference>
<feature type="domain" description="Histidine kinase" evidence="8">
    <location>
        <begin position="691"/>
        <end position="903"/>
    </location>
</feature>
<evidence type="ECO:0000259" key="8">
    <source>
        <dbReference type="PROSITE" id="PS50109"/>
    </source>
</evidence>
<dbReference type="InterPro" id="IPR001789">
    <property type="entry name" value="Sig_transdc_resp-reg_receiver"/>
</dbReference>
<accession>A0A0P0GAP9</accession>
<feature type="modified residue" description="4-aspartylphosphate" evidence="7">
    <location>
        <position position="973"/>
    </location>
</feature>
<dbReference type="SMART" id="SM00388">
    <property type="entry name" value="HisKA"/>
    <property type="match status" value="1"/>
</dbReference>
<dbReference type="InterPro" id="IPR036890">
    <property type="entry name" value="HATPase_C_sf"/>
</dbReference>
<dbReference type="Pfam" id="PF00072">
    <property type="entry name" value="Response_reg"/>
    <property type="match status" value="1"/>
</dbReference>
<dbReference type="InterPro" id="IPR005467">
    <property type="entry name" value="His_kinase_dom"/>
</dbReference>
<evidence type="ECO:0000256" key="3">
    <source>
        <dbReference type="ARBA" id="ARBA00022553"/>
    </source>
</evidence>
<protein>
    <recommendedName>
        <fullName evidence="2">histidine kinase</fullName>
        <ecNumber evidence="2">2.7.13.3</ecNumber>
    </recommendedName>
</protein>
<comment type="catalytic activity">
    <reaction evidence="1">
        <text>ATP + protein L-histidine = ADP + protein N-phospho-L-histidine.</text>
        <dbReference type="EC" id="2.7.13.3"/>
    </reaction>
</comment>
<evidence type="ECO:0000313" key="10">
    <source>
        <dbReference type="EMBL" id="ALJ57774.1"/>
    </source>
</evidence>
<dbReference type="Gene3D" id="3.30.450.20">
    <property type="entry name" value="PAS domain"/>
    <property type="match status" value="1"/>
</dbReference>
<organism evidence="10 11">
    <name type="scientific">Bacteroides cellulosilyticus</name>
    <dbReference type="NCBI Taxonomy" id="246787"/>
    <lineage>
        <taxon>Bacteria</taxon>
        <taxon>Pseudomonadati</taxon>
        <taxon>Bacteroidota</taxon>
        <taxon>Bacteroidia</taxon>
        <taxon>Bacteroidales</taxon>
        <taxon>Bacteroidaceae</taxon>
        <taxon>Bacteroides</taxon>
    </lineage>
</organism>
<keyword evidence="6" id="KW-0902">Two-component regulatory system</keyword>
<proteinExistence type="predicted"/>
<dbReference type="EC" id="2.7.13.3" evidence="2"/>
<evidence type="ECO:0000256" key="4">
    <source>
        <dbReference type="ARBA" id="ARBA00022679"/>
    </source>
</evidence>
<keyword evidence="4 10" id="KW-0808">Transferase</keyword>
<evidence type="ECO:0000256" key="1">
    <source>
        <dbReference type="ARBA" id="ARBA00000085"/>
    </source>
</evidence>
<dbReference type="SUPFAM" id="SSF55874">
    <property type="entry name" value="ATPase domain of HSP90 chaperone/DNA topoisomerase II/histidine kinase"/>
    <property type="match status" value="1"/>
</dbReference>
<dbReference type="InterPro" id="IPR004358">
    <property type="entry name" value="Sig_transdc_His_kin-like_C"/>
</dbReference>
<dbReference type="CDD" id="cd16922">
    <property type="entry name" value="HATPase_EvgS-ArcB-TorS-like"/>
    <property type="match status" value="1"/>
</dbReference>
<dbReference type="KEGG" id="bcel:BcellWH2_00506"/>
<dbReference type="SMART" id="SM00448">
    <property type="entry name" value="REC"/>
    <property type="match status" value="1"/>
</dbReference>
<reference evidence="10 11" key="1">
    <citation type="journal article" date="2015" name="Science">
        <title>Genetic determinants of in vivo fitness and diet responsiveness in multiple human gut Bacteroides.</title>
        <authorList>
            <person name="Wu M."/>
            <person name="McNulty N.P."/>
            <person name="Rodionov D.A."/>
            <person name="Khoroshkin M.S."/>
            <person name="Griffin N.W."/>
            <person name="Cheng J."/>
            <person name="Latreille P."/>
            <person name="Kerstetter R.A."/>
            <person name="Terrapon N."/>
            <person name="Henrissat B."/>
            <person name="Osterman A.L."/>
            <person name="Gordon J.I."/>
        </authorList>
    </citation>
    <scope>NUCLEOTIDE SEQUENCE [LARGE SCALE GENOMIC DNA]</scope>
    <source>
        <strain evidence="10 11">WH2</strain>
    </source>
</reference>
<dbReference type="Gene3D" id="1.10.287.130">
    <property type="match status" value="1"/>
</dbReference>
<evidence type="ECO:0000313" key="11">
    <source>
        <dbReference type="Proteomes" id="UP000061809"/>
    </source>
</evidence>
<sequence>MKYLQIIIRVFIILVAFLLNAVNVFGEVSSAFKPGNEDRILILNAYSGSSRWSNDFIIPIYNSYQHKNSPYVVDVEHMGSQFMHLQNAEELLEYEESLFGKYADNPPKLLILLGSASWGLLRDDIEKQWKDVPVILCTETDYVGPQEAYLERRAIPVEERTPLKDYKGDLSLTVFYVPAYLKETVSLMQDLMPEMDELIFLSDARYISAQFRSDLKEIVSKNFPELEIKDYVAGVMTTDALADSLSHAEANSGVLFCSWHQDTQKGNVVLTNNISRILSYYSSSPIFSLDNTGLQRNGLVGGYFFDEKTVGRKVVEITNGVLSGVNEKGVRIVDCGMPTPMFNYYDLMEAGLSPGLCPPNSVFYMMPPSFWEQHKYSVIIAIVVIMLLFMWLRMGWLSRARKKQEEQIRLMTSYHSLFENMPIVYLKQQLIYDSAGKIVDYITVEANPRFEKYFKSMGEVIGKKGSEADPKGFERMCHLYSMVTSTQKELSYQYYYENIGNYFNVILTPSKHKGFIDVFCVDNTELAETQQMLRSANHKLSMSLDVANIVPWKWDLEKGTMLCDVNRPVELSHDDSMMNEEQLSVPDYQYFAKICKEDRERVKKAYKELTEGNVSKIKEEYRVIVRKNGVARYEWVEAQATVDKRDEKGNPITLIGSSLVITGRKKMEEDLITAKEKAEESNRLKSAFLANMSHEIRTPLNAIVGFSSILADAEEPEEKEEYINIIENNNTLLLQLVGDILDLSKIESGTLEFVYSDIDLNALFQELEESARLRQKNDAVVIRYLPEMPDCFVNIEKNRLTQVVTNMMNNAMKFTPSGSITFGYHLKNTDFLYFYITDTGYGIEKDKKDTVFGRFVKLDSFSQGTGLGLSICQSIVENLGGEIGVESEPGKGSTFWFTLPYRPVELKSVREQKEHRLNKVESKLTVLIAEDNESNFLLFESILKRQYNILHAWDGEEAVELFKQYNPHLILMDINMPKKTGYEATQLIREMSPTVPIMAVTAYVYAEDEERILNSGFDAYTSKPINAQKLQSDIVDLLKKQLIFM</sequence>
<keyword evidence="5" id="KW-0418">Kinase</keyword>